<keyword evidence="5 11" id="KW-0227">DNA damage</keyword>
<accession>A0ABS1Z7I7</accession>
<dbReference type="PROSITE" id="PS01055">
    <property type="entry name" value="DNA_LIGASE_N1"/>
    <property type="match status" value="1"/>
</dbReference>
<evidence type="ECO:0000256" key="3">
    <source>
        <dbReference type="ARBA" id="ARBA00022705"/>
    </source>
</evidence>
<dbReference type="SMART" id="SM00532">
    <property type="entry name" value="LIGANc"/>
    <property type="match status" value="1"/>
</dbReference>
<reference evidence="14 15" key="1">
    <citation type="submission" date="2021-01" db="EMBL/GenBank/DDBJ databases">
        <title>Complete genome sequence of Pantoea eucrina OB49, a heavy metal tolerant bacterium with PGPR potential isolated from wheat in Algeria.</title>
        <authorList>
            <person name="Lekired A."/>
            <person name="Ouzari I.H."/>
        </authorList>
    </citation>
    <scope>NUCLEOTIDE SEQUENCE [LARGE SCALE GENOMIC DNA]</scope>
    <source>
        <strain evidence="14 15">OB49</strain>
    </source>
</reference>
<dbReference type="SUPFAM" id="SSF56091">
    <property type="entry name" value="DNA ligase/mRNA capping enzyme, catalytic domain"/>
    <property type="match status" value="1"/>
</dbReference>
<dbReference type="EMBL" id="JAFCXS010000009">
    <property type="protein sequence ID" value="MBM0748374.1"/>
    <property type="molecule type" value="Genomic_DNA"/>
</dbReference>
<dbReference type="Pfam" id="PF14520">
    <property type="entry name" value="HHH_5"/>
    <property type="match status" value="1"/>
</dbReference>
<dbReference type="Pfam" id="PF12826">
    <property type="entry name" value="HHH_2"/>
    <property type="match status" value="1"/>
</dbReference>
<keyword evidence="11" id="KW-0464">Manganese</keyword>
<feature type="binding site" evidence="11">
    <location>
        <begin position="32"/>
        <end position="36"/>
    </location>
    <ligand>
        <name>NAD(+)</name>
        <dbReference type="ChEBI" id="CHEBI:57540"/>
    </ligand>
</feature>
<keyword evidence="6 11" id="KW-0862">Zinc</keyword>
<comment type="caution">
    <text evidence="11">Lacks conserved residue(s) required for the propagation of feature annotation.</text>
</comment>
<gene>
    <name evidence="11 14" type="primary">ligA</name>
    <name evidence="14" type="ORF">JJB79_13255</name>
</gene>
<dbReference type="PROSITE" id="PS01056">
    <property type="entry name" value="DNA_LIGASE_N2"/>
    <property type="match status" value="1"/>
</dbReference>
<protein>
    <recommendedName>
        <fullName evidence="11 12">DNA ligase</fullName>
        <ecNumber evidence="11 12">6.5.1.2</ecNumber>
    </recommendedName>
    <alternativeName>
        <fullName evidence="11">Polydeoxyribonucleotide synthase [NAD(+)]</fullName>
    </alternativeName>
</protein>
<keyword evidence="3 11" id="KW-0235">DNA replication</keyword>
<dbReference type="SUPFAM" id="SSF47781">
    <property type="entry name" value="RuvA domain 2-like"/>
    <property type="match status" value="1"/>
</dbReference>
<comment type="cofactor">
    <cofactor evidence="11">
        <name>Mg(2+)</name>
        <dbReference type="ChEBI" id="CHEBI:18420"/>
    </cofactor>
    <cofactor evidence="11">
        <name>Mn(2+)</name>
        <dbReference type="ChEBI" id="CHEBI:29035"/>
    </cofactor>
</comment>
<dbReference type="Gene3D" id="3.40.50.10190">
    <property type="entry name" value="BRCT domain"/>
    <property type="match status" value="1"/>
</dbReference>
<evidence type="ECO:0000256" key="2">
    <source>
        <dbReference type="ARBA" id="ARBA00022598"/>
    </source>
</evidence>
<sequence length="672" mass="73935">MKSVQEQIAALSTTLRHHEYLYHVMDAPEVPDAEYDRLMNQLRELERAHPDLITPDSPTQRVGAAPLTAFEQVRHEVPMLSLDNTFDEAGFRAFNKRVQDRLKSSDELTYCCELKLDGLAVSLLYENGLLVRAATRGDGTTGENITANVRTVRAIPLRLRGDNIPARLEVRGEVFMTESGFEKLNEEARRTGGKVFANPRNAAAGSLRQLDPRITARRPLTFFCYGFGLLEGGEIPASHWERLQQFKAWGLPVSERIKRVHTADEALAFYHHIEQERPKLGFDIDGVVIKVDSQALQERLGFVARAPRWAIAFKFPAQEQLTVVRDVEFQVGRTGAITPVARLEPVQVAGVMVSNATLHNADEIARLGLRIGDRVAIRRAGDVIPQVVSVVESDRPADAREIVFPQHCPVCGSDVERVEGEAVTRCTGGLICGAQRKEALKHFVSRRAMDVDGMGDKIIDQLVEKEYVKTPADLFRLTAGKLTGLDRMGPKSAQNVVAALEKAKLTTLPRFLYALGIREVGEATAANLARHFGELERVMNADLDALIAVPDVGKVVAAHVRNFMEEESNREVIRELTEEIGIHWPAVAVIKAEEIDSPFAGKTVVLTGSLSQMNRDDAKARLAALGAKVSGSVSKKTDLLIAGEAAGSKLAKAQELGIPVIDEAEMIRLLDA</sequence>
<keyword evidence="4 11" id="KW-0479">Metal-binding</keyword>
<dbReference type="InterPro" id="IPR003583">
    <property type="entry name" value="Hlx-hairpin-Hlx_DNA-bd_motif"/>
</dbReference>
<dbReference type="SUPFAM" id="SSF50249">
    <property type="entry name" value="Nucleic acid-binding proteins"/>
    <property type="match status" value="1"/>
</dbReference>
<dbReference type="GO" id="GO:0003911">
    <property type="term" value="F:DNA ligase (NAD+) activity"/>
    <property type="evidence" value="ECO:0007669"/>
    <property type="project" value="UniProtKB-EC"/>
</dbReference>
<feature type="binding site" evidence="11">
    <location>
        <position position="432"/>
    </location>
    <ligand>
        <name>Zn(2+)</name>
        <dbReference type="ChEBI" id="CHEBI:29105"/>
    </ligand>
</feature>
<feature type="active site" description="N6-AMP-lysine intermediate" evidence="11">
    <location>
        <position position="115"/>
    </location>
</feature>
<feature type="binding site" evidence="11">
    <location>
        <position position="290"/>
    </location>
    <ligand>
        <name>NAD(+)</name>
        <dbReference type="ChEBI" id="CHEBI:57540"/>
    </ligand>
</feature>
<evidence type="ECO:0000256" key="7">
    <source>
        <dbReference type="ARBA" id="ARBA00022842"/>
    </source>
</evidence>
<dbReference type="PIRSF" id="PIRSF001604">
    <property type="entry name" value="LigA"/>
    <property type="match status" value="1"/>
</dbReference>
<dbReference type="CDD" id="cd17748">
    <property type="entry name" value="BRCT_DNA_ligase_like"/>
    <property type="match status" value="1"/>
</dbReference>
<dbReference type="GeneID" id="84692046"/>
<evidence type="ECO:0000256" key="11">
    <source>
        <dbReference type="HAMAP-Rule" id="MF_01588"/>
    </source>
</evidence>
<comment type="function">
    <text evidence="1 11">DNA ligase that catalyzes the formation of phosphodiester linkages between 5'-phosphoryl and 3'-hydroxyl groups in double-stranded DNA using NAD as a coenzyme and as the energy source for the reaction. It is essential for DNA replication and repair of damaged DNA.</text>
</comment>
<feature type="domain" description="BRCT" evidence="13">
    <location>
        <begin position="594"/>
        <end position="672"/>
    </location>
</feature>
<proteinExistence type="inferred from homology"/>
<evidence type="ECO:0000259" key="13">
    <source>
        <dbReference type="PROSITE" id="PS50172"/>
    </source>
</evidence>
<dbReference type="InterPro" id="IPR012340">
    <property type="entry name" value="NA-bd_OB-fold"/>
</dbReference>
<evidence type="ECO:0000313" key="15">
    <source>
        <dbReference type="Proteomes" id="UP000809137"/>
    </source>
</evidence>
<dbReference type="SMART" id="SM00292">
    <property type="entry name" value="BRCT"/>
    <property type="match status" value="1"/>
</dbReference>
<dbReference type="HAMAP" id="MF_01588">
    <property type="entry name" value="DNA_ligase_A"/>
    <property type="match status" value="1"/>
</dbReference>
<dbReference type="InterPro" id="IPR036420">
    <property type="entry name" value="BRCT_dom_sf"/>
</dbReference>
<keyword evidence="7 11" id="KW-0460">Magnesium</keyword>
<dbReference type="Pfam" id="PF03119">
    <property type="entry name" value="DNA_ligase_ZBD"/>
    <property type="match status" value="1"/>
</dbReference>
<dbReference type="Gene3D" id="6.20.10.30">
    <property type="match status" value="1"/>
</dbReference>
<feature type="binding site" evidence="11">
    <location>
        <position position="113"/>
    </location>
    <ligand>
        <name>NAD(+)</name>
        <dbReference type="ChEBI" id="CHEBI:57540"/>
    </ligand>
</feature>
<dbReference type="Pfam" id="PF00533">
    <property type="entry name" value="BRCT"/>
    <property type="match status" value="1"/>
</dbReference>
<dbReference type="PANTHER" id="PTHR23389">
    <property type="entry name" value="CHROMOSOME TRANSMISSION FIDELITY FACTOR 18"/>
    <property type="match status" value="1"/>
</dbReference>
<feature type="binding site" evidence="11">
    <location>
        <position position="173"/>
    </location>
    <ligand>
        <name>NAD(+)</name>
        <dbReference type="ChEBI" id="CHEBI:57540"/>
    </ligand>
</feature>
<dbReference type="Gene3D" id="1.10.287.610">
    <property type="entry name" value="Helix hairpin bin"/>
    <property type="match status" value="1"/>
</dbReference>
<dbReference type="InterPro" id="IPR033136">
    <property type="entry name" value="DNA_ligase_CS"/>
</dbReference>
<evidence type="ECO:0000256" key="6">
    <source>
        <dbReference type="ARBA" id="ARBA00022833"/>
    </source>
</evidence>
<dbReference type="RefSeq" id="WP_039379437.1">
    <property type="nucleotide sequence ID" value="NZ_CP083448.1"/>
</dbReference>
<evidence type="ECO:0000256" key="5">
    <source>
        <dbReference type="ARBA" id="ARBA00022763"/>
    </source>
</evidence>
<name>A0ABS1Z7I7_9GAMM</name>
<dbReference type="Gene3D" id="2.40.50.140">
    <property type="entry name" value="Nucleic acid-binding proteins"/>
    <property type="match status" value="1"/>
</dbReference>
<dbReference type="Pfam" id="PF03120">
    <property type="entry name" value="OB_DNA_ligase"/>
    <property type="match status" value="1"/>
</dbReference>
<evidence type="ECO:0000256" key="9">
    <source>
        <dbReference type="ARBA" id="ARBA00023204"/>
    </source>
</evidence>
<feature type="binding site" evidence="11">
    <location>
        <position position="408"/>
    </location>
    <ligand>
        <name>Zn(2+)</name>
        <dbReference type="ChEBI" id="CHEBI:29105"/>
    </ligand>
</feature>
<dbReference type="InterPro" id="IPR004150">
    <property type="entry name" value="NAD_DNA_ligase_OB"/>
</dbReference>
<feature type="binding site" evidence="11">
    <location>
        <position position="314"/>
    </location>
    <ligand>
        <name>NAD(+)</name>
        <dbReference type="ChEBI" id="CHEBI:57540"/>
    </ligand>
</feature>
<feature type="binding site" evidence="11">
    <location>
        <begin position="81"/>
        <end position="82"/>
    </location>
    <ligand>
        <name>NAD(+)</name>
        <dbReference type="ChEBI" id="CHEBI:57540"/>
    </ligand>
</feature>
<dbReference type="EC" id="6.5.1.2" evidence="11 12"/>
<dbReference type="SMART" id="SM00278">
    <property type="entry name" value="HhH1"/>
    <property type="match status" value="4"/>
</dbReference>
<dbReference type="PROSITE" id="PS50172">
    <property type="entry name" value="BRCT"/>
    <property type="match status" value="1"/>
</dbReference>
<dbReference type="Pfam" id="PF01653">
    <property type="entry name" value="DNA_ligase_aden"/>
    <property type="match status" value="1"/>
</dbReference>
<evidence type="ECO:0000256" key="12">
    <source>
        <dbReference type="RuleBase" id="RU000618"/>
    </source>
</evidence>
<dbReference type="InterPro" id="IPR001679">
    <property type="entry name" value="DNA_ligase"/>
</dbReference>
<dbReference type="NCBIfam" id="TIGR00575">
    <property type="entry name" value="dnlj"/>
    <property type="match status" value="1"/>
</dbReference>
<dbReference type="Gene3D" id="3.30.470.30">
    <property type="entry name" value="DNA ligase/mRNA capping enzyme"/>
    <property type="match status" value="1"/>
</dbReference>
<dbReference type="InterPro" id="IPR013840">
    <property type="entry name" value="DNAligase_N"/>
</dbReference>
<dbReference type="InterPro" id="IPR018239">
    <property type="entry name" value="DNA_ligase_AS"/>
</dbReference>
<keyword evidence="15" id="KW-1185">Reference proteome</keyword>
<dbReference type="InterPro" id="IPR004149">
    <property type="entry name" value="Znf_DNAligase_C4"/>
</dbReference>
<feature type="binding site" evidence="11">
    <location>
        <position position="411"/>
    </location>
    <ligand>
        <name>Zn(2+)</name>
        <dbReference type="ChEBI" id="CHEBI:29105"/>
    </ligand>
</feature>
<dbReference type="Gene3D" id="1.10.150.20">
    <property type="entry name" value="5' to 3' exonuclease, C-terminal subdomain"/>
    <property type="match status" value="2"/>
</dbReference>
<comment type="catalytic activity">
    <reaction evidence="10 11 12">
        <text>NAD(+) + (deoxyribonucleotide)n-3'-hydroxyl + 5'-phospho-(deoxyribonucleotide)m = (deoxyribonucleotide)n+m + AMP + beta-nicotinamide D-nucleotide.</text>
        <dbReference type="EC" id="6.5.1.2"/>
    </reaction>
</comment>
<keyword evidence="8 11" id="KW-0520">NAD</keyword>
<keyword evidence="9 11" id="KW-0234">DNA repair</keyword>
<dbReference type="SUPFAM" id="SSF52113">
    <property type="entry name" value="BRCT domain"/>
    <property type="match status" value="1"/>
</dbReference>
<dbReference type="CDD" id="cd00114">
    <property type="entry name" value="LIGANc"/>
    <property type="match status" value="1"/>
</dbReference>
<feature type="binding site" evidence="11">
    <location>
        <position position="136"/>
    </location>
    <ligand>
        <name>NAD(+)</name>
        <dbReference type="ChEBI" id="CHEBI:57540"/>
    </ligand>
</feature>
<dbReference type="Proteomes" id="UP000809137">
    <property type="component" value="Unassembled WGS sequence"/>
</dbReference>
<evidence type="ECO:0000256" key="4">
    <source>
        <dbReference type="ARBA" id="ARBA00022723"/>
    </source>
</evidence>
<keyword evidence="2 11" id="KW-0436">Ligase</keyword>
<dbReference type="InterPro" id="IPR010994">
    <property type="entry name" value="RuvA_2-like"/>
</dbReference>
<comment type="caution">
    <text evidence="14">The sequence shown here is derived from an EMBL/GenBank/DDBJ whole genome shotgun (WGS) entry which is preliminary data.</text>
</comment>
<dbReference type="InterPro" id="IPR001357">
    <property type="entry name" value="BRCT_dom"/>
</dbReference>
<evidence type="ECO:0000313" key="14">
    <source>
        <dbReference type="EMBL" id="MBM0748374.1"/>
    </source>
</evidence>
<dbReference type="InterPro" id="IPR013839">
    <property type="entry name" value="DNAligase_adenylation"/>
</dbReference>
<evidence type="ECO:0000256" key="8">
    <source>
        <dbReference type="ARBA" id="ARBA00023027"/>
    </source>
</evidence>
<comment type="similarity">
    <text evidence="11">Belongs to the NAD-dependent DNA ligase family. LigA subfamily.</text>
</comment>
<evidence type="ECO:0000256" key="1">
    <source>
        <dbReference type="ARBA" id="ARBA00004067"/>
    </source>
</evidence>
<organism evidence="14 15">
    <name type="scientific">Pantoea eucrina</name>
    <dbReference type="NCBI Taxonomy" id="472693"/>
    <lineage>
        <taxon>Bacteria</taxon>
        <taxon>Pseudomonadati</taxon>
        <taxon>Pseudomonadota</taxon>
        <taxon>Gammaproteobacteria</taxon>
        <taxon>Enterobacterales</taxon>
        <taxon>Erwiniaceae</taxon>
        <taxon>Pantoea</taxon>
    </lineage>
</organism>
<evidence type="ECO:0000256" key="10">
    <source>
        <dbReference type="ARBA" id="ARBA00034005"/>
    </source>
</evidence>
<dbReference type="InterPro" id="IPR041663">
    <property type="entry name" value="DisA/LigA_HHH"/>
</dbReference>
<dbReference type="PANTHER" id="PTHR23389:SF9">
    <property type="entry name" value="DNA LIGASE"/>
    <property type="match status" value="1"/>
</dbReference>
<dbReference type="NCBIfam" id="NF005932">
    <property type="entry name" value="PRK07956.1"/>
    <property type="match status" value="1"/>
</dbReference>